<gene>
    <name evidence="6" type="ORF">GGQ54_003239</name>
</gene>
<dbReference type="AlphaFoldDB" id="A0A7Z0IMF3"/>
<dbReference type="Pfam" id="PF00126">
    <property type="entry name" value="HTH_1"/>
    <property type="match status" value="1"/>
</dbReference>
<dbReference type="Gene3D" id="3.40.190.10">
    <property type="entry name" value="Periplasmic binding protein-like II"/>
    <property type="match status" value="2"/>
</dbReference>
<evidence type="ECO:0000259" key="5">
    <source>
        <dbReference type="PROSITE" id="PS50931"/>
    </source>
</evidence>
<dbReference type="PRINTS" id="PR00039">
    <property type="entry name" value="HTHLYSR"/>
</dbReference>
<keyword evidence="4" id="KW-0804">Transcription</keyword>
<dbReference type="SUPFAM" id="SSF46785">
    <property type="entry name" value="Winged helix' DNA-binding domain"/>
    <property type="match status" value="1"/>
</dbReference>
<dbReference type="InterPro" id="IPR036388">
    <property type="entry name" value="WH-like_DNA-bd_sf"/>
</dbReference>
<dbReference type="InterPro" id="IPR000847">
    <property type="entry name" value="LysR_HTH_N"/>
</dbReference>
<comment type="caution">
    <text evidence="6">The sequence shown here is derived from an EMBL/GenBank/DDBJ whole genome shotgun (WGS) entry which is preliminary data.</text>
</comment>
<dbReference type="Pfam" id="PF03466">
    <property type="entry name" value="LysR_substrate"/>
    <property type="match status" value="1"/>
</dbReference>
<evidence type="ECO:0000256" key="1">
    <source>
        <dbReference type="ARBA" id="ARBA00009437"/>
    </source>
</evidence>
<name>A0A7Z0IMF3_9ACTN</name>
<dbReference type="RefSeq" id="WP_179446301.1">
    <property type="nucleotide sequence ID" value="NZ_JACBZS010000001.1"/>
</dbReference>
<feature type="domain" description="HTH lysR-type" evidence="5">
    <location>
        <begin position="1"/>
        <end position="58"/>
    </location>
</feature>
<dbReference type="GO" id="GO:0003677">
    <property type="term" value="F:DNA binding"/>
    <property type="evidence" value="ECO:0007669"/>
    <property type="project" value="UniProtKB-KW"/>
</dbReference>
<evidence type="ECO:0000256" key="3">
    <source>
        <dbReference type="ARBA" id="ARBA00023125"/>
    </source>
</evidence>
<dbReference type="InterPro" id="IPR005119">
    <property type="entry name" value="LysR_subst-bd"/>
</dbReference>
<evidence type="ECO:0000256" key="4">
    <source>
        <dbReference type="ARBA" id="ARBA00023163"/>
    </source>
</evidence>
<keyword evidence="2" id="KW-0805">Transcription regulation</keyword>
<sequence length="294" mass="32388">MGLERLEYFLALADELHFGRAAERVHISQPALSQQIKKLESELGATLIDRTNRSPTLTAAGERLRTGGQELLGAHARLWEDVRAAAQGRTDTLRLARTRSSTDPLITDLVSRFQDAYPTVAVHTSTGWTAWNLTQLTIGTFDVAVVRGHPRHPGVRTMRLARSELVAVVSDRHPAARRGGPIGIADLAGQALVIWPRELGPDFYDRIVTHVRDRSRRPIILEADNASTFDAVAEGRGFGVLDRIRVPDDHPGITALPFAKPLRVDLRLAWHGEPERGGALAGFLRLAQRVAVRT</sequence>
<dbReference type="Gene3D" id="1.10.10.10">
    <property type="entry name" value="Winged helix-like DNA-binding domain superfamily/Winged helix DNA-binding domain"/>
    <property type="match status" value="1"/>
</dbReference>
<organism evidence="6 7">
    <name type="scientific">Naumannella cuiyingiana</name>
    <dbReference type="NCBI Taxonomy" id="1347891"/>
    <lineage>
        <taxon>Bacteria</taxon>
        <taxon>Bacillati</taxon>
        <taxon>Actinomycetota</taxon>
        <taxon>Actinomycetes</taxon>
        <taxon>Propionibacteriales</taxon>
        <taxon>Propionibacteriaceae</taxon>
        <taxon>Naumannella</taxon>
    </lineage>
</organism>
<proteinExistence type="inferred from homology"/>
<dbReference type="InterPro" id="IPR036390">
    <property type="entry name" value="WH_DNA-bd_sf"/>
</dbReference>
<dbReference type="EMBL" id="JACBZS010000001">
    <property type="protein sequence ID" value="NYI72679.1"/>
    <property type="molecule type" value="Genomic_DNA"/>
</dbReference>
<dbReference type="GO" id="GO:0032993">
    <property type="term" value="C:protein-DNA complex"/>
    <property type="evidence" value="ECO:0007669"/>
    <property type="project" value="TreeGrafter"/>
</dbReference>
<keyword evidence="3 6" id="KW-0238">DNA-binding</keyword>
<comment type="similarity">
    <text evidence="1">Belongs to the LysR transcriptional regulatory family.</text>
</comment>
<evidence type="ECO:0000313" key="7">
    <source>
        <dbReference type="Proteomes" id="UP000527616"/>
    </source>
</evidence>
<reference evidence="6 7" key="1">
    <citation type="submission" date="2020-07" db="EMBL/GenBank/DDBJ databases">
        <title>Sequencing the genomes of 1000 actinobacteria strains.</title>
        <authorList>
            <person name="Klenk H.-P."/>
        </authorList>
    </citation>
    <scope>NUCLEOTIDE SEQUENCE [LARGE SCALE GENOMIC DNA]</scope>
    <source>
        <strain evidence="6 7">DSM 103164</strain>
    </source>
</reference>
<dbReference type="PANTHER" id="PTHR30346:SF28">
    <property type="entry name" value="HTH-TYPE TRANSCRIPTIONAL REGULATOR CYNR"/>
    <property type="match status" value="1"/>
</dbReference>
<evidence type="ECO:0000256" key="2">
    <source>
        <dbReference type="ARBA" id="ARBA00023015"/>
    </source>
</evidence>
<dbReference type="Proteomes" id="UP000527616">
    <property type="component" value="Unassembled WGS sequence"/>
</dbReference>
<evidence type="ECO:0000313" key="6">
    <source>
        <dbReference type="EMBL" id="NYI72679.1"/>
    </source>
</evidence>
<protein>
    <submittedName>
        <fullName evidence="6">DNA-binding transcriptional LysR family regulator</fullName>
    </submittedName>
</protein>
<dbReference type="GO" id="GO:0003700">
    <property type="term" value="F:DNA-binding transcription factor activity"/>
    <property type="evidence" value="ECO:0007669"/>
    <property type="project" value="InterPro"/>
</dbReference>
<keyword evidence="7" id="KW-1185">Reference proteome</keyword>
<dbReference type="SUPFAM" id="SSF53850">
    <property type="entry name" value="Periplasmic binding protein-like II"/>
    <property type="match status" value="1"/>
</dbReference>
<accession>A0A7Z0IMF3</accession>
<dbReference type="CDD" id="cd08414">
    <property type="entry name" value="PBP2_LTTR_aromatics_like"/>
    <property type="match status" value="1"/>
</dbReference>
<dbReference type="PANTHER" id="PTHR30346">
    <property type="entry name" value="TRANSCRIPTIONAL DUAL REGULATOR HCAR-RELATED"/>
    <property type="match status" value="1"/>
</dbReference>
<dbReference type="FunFam" id="1.10.10.10:FF:000001">
    <property type="entry name" value="LysR family transcriptional regulator"/>
    <property type="match status" value="1"/>
</dbReference>
<dbReference type="PROSITE" id="PS50931">
    <property type="entry name" value="HTH_LYSR"/>
    <property type="match status" value="1"/>
</dbReference>